<organism evidence="4">
    <name type="scientific">Cacopsylla melanoneura</name>
    <dbReference type="NCBI Taxonomy" id="428564"/>
    <lineage>
        <taxon>Eukaryota</taxon>
        <taxon>Metazoa</taxon>
        <taxon>Ecdysozoa</taxon>
        <taxon>Arthropoda</taxon>
        <taxon>Hexapoda</taxon>
        <taxon>Insecta</taxon>
        <taxon>Pterygota</taxon>
        <taxon>Neoptera</taxon>
        <taxon>Paraneoptera</taxon>
        <taxon>Hemiptera</taxon>
        <taxon>Sternorrhyncha</taxon>
        <taxon>Psylloidea</taxon>
        <taxon>Psyllidae</taxon>
        <taxon>Psyllinae</taxon>
        <taxon>Cacopsylla</taxon>
    </lineage>
</organism>
<feature type="region of interest" description="Disordered" evidence="3">
    <location>
        <begin position="282"/>
        <end position="399"/>
    </location>
</feature>
<dbReference type="SUPFAM" id="SSF48403">
    <property type="entry name" value="Ankyrin repeat"/>
    <property type="match status" value="1"/>
</dbReference>
<feature type="compositionally biased region" description="Basic residues" evidence="3">
    <location>
        <begin position="423"/>
        <end position="435"/>
    </location>
</feature>
<dbReference type="PANTHER" id="PTHR24117:SF9">
    <property type="entry name" value="BCL-6 COREPRESSOR PCGF1 BINDING DOMAIN-CONTAINING PROTEIN"/>
    <property type="match status" value="1"/>
</dbReference>
<feature type="compositionally biased region" description="Pro residues" evidence="3">
    <location>
        <begin position="314"/>
        <end position="328"/>
    </location>
</feature>
<dbReference type="InterPro" id="IPR047144">
    <property type="entry name" value="BCOR-like"/>
</dbReference>
<accession>A0A8D8YDK2</accession>
<sequence>MTKQLRNRCVGKETKSKPEPKMSLRSRNPVVKLTRLEDENKIAYEVKTEEDTTPAVKPEEPKRSKRNLPPVEYVKNKRRKQEVKLEVEEKETKPLSKGDKTPKKLKNEEVKIKSEEKVEKTKSKPNETSKPAAAVVVTPDTKQSEETGGTKRGARQSERAKKQKIEEGWEEDLYAFKRSLRMPASLIKITRPPGWPKPRSSASLPDLDSRSASPLTCDSFDMKPEPQEGNHKTSFLNQLAQRYGATKKGNKKKTTEATAMGQKCKIIPQAGDIRKLLTPRLDDVPGHRLRRDTIRRVFGDDRPGSAPPATATPTPEPLAKPEPLPDTPPGKKKKKEHVKIKKKQSPVSRTGLRSATKLRSNKVLLQRQRIQKKRRSSQSNQNKAQNLGQNCPQNKQNTLVPRKLIKMRTMRRKFRSSGFDYIRKKKKKEKEKHGKKQDLGEDLHKKIRMTTQSLGDTIEDVGVEIRSWVINKHHGETPLHRAARLGYIDAVAYCLEKLPYGPAPKDNAGYTPLHEAASHGWLHIARLLLMYGADPSDSAIGGIRPLHDAAEKGCVEMVRLLLSYGADPLLASYAGHTPLSITSDDTTRQLLEYHLADVRGHQAPAWSFGGPANCFDKQDGVGYEPLAKVHTKHLEPAPDLSDVIVELSDSLPPHLYVIRTEPQTERWVLFSDIQSYLKPPRTKDSLAKSLGQPVATLYREMKPFEFQEMVQCTSLGEMLPNVTPKPHKITLVKYGEELRRLLRIDAVPVPTI</sequence>
<feature type="repeat" description="ANK" evidence="2">
    <location>
        <begin position="541"/>
        <end position="573"/>
    </location>
</feature>
<comment type="similarity">
    <text evidence="1">Belongs to the BCOR family.</text>
</comment>
<feature type="region of interest" description="Disordered" evidence="3">
    <location>
        <begin position="188"/>
        <end position="261"/>
    </location>
</feature>
<dbReference type="EMBL" id="HBUF01372066">
    <property type="protein sequence ID" value="CAG6726652.1"/>
    <property type="molecule type" value="Transcribed_RNA"/>
</dbReference>
<dbReference type="Gene3D" id="1.25.40.20">
    <property type="entry name" value="Ankyrin repeat-containing domain"/>
    <property type="match status" value="1"/>
</dbReference>
<dbReference type="GO" id="GO:0003714">
    <property type="term" value="F:transcription corepressor activity"/>
    <property type="evidence" value="ECO:0007669"/>
    <property type="project" value="TreeGrafter"/>
</dbReference>
<feature type="compositionally biased region" description="Basic and acidic residues" evidence="3">
    <location>
        <begin position="10"/>
        <end position="22"/>
    </location>
</feature>
<feature type="compositionally biased region" description="Basic and acidic residues" evidence="3">
    <location>
        <begin position="220"/>
        <end position="231"/>
    </location>
</feature>
<proteinExistence type="inferred from homology"/>
<evidence type="ECO:0000256" key="3">
    <source>
        <dbReference type="SAM" id="MobiDB-lite"/>
    </source>
</evidence>
<feature type="compositionally biased region" description="Basic and acidic residues" evidence="3">
    <location>
        <begin position="142"/>
        <end position="167"/>
    </location>
</feature>
<feature type="region of interest" description="Disordered" evidence="3">
    <location>
        <begin position="422"/>
        <end position="441"/>
    </location>
</feature>
<feature type="region of interest" description="Disordered" evidence="3">
    <location>
        <begin position="43"/>
        <end position="168"/>
    </location>
</feature>
<dbReference type="Pfam" id="PF12796">
    <property type="entry name" value="Ank_2"/>
    <property type="match status" value="1"/>
</dbReference>
<evidence type="ECO:0000313" key="4">
    <source>
        <dbReference type="EMBL" id="CAG6726652.1"/>
    </source>
</evidence>
<dbReference type="PROSITE" id="PS50088">
    <property type="entry name" value="ANK_REPEAT"/>
    <property type="match status" value="2"/>
</dbReference>
<feature type="repeat" description="ANK" evidence="2">
    <location>
        <begin position="508"/>
        <end position="534"/>
    </location>
</feature>
<dbReference type="Pfam" id="PF00023">
    <property type="entry name" value="Ank"/>
    <property type="match status" value="1"/>
</dbReference>
<dbReference type="GO" id="GO:0000122">
    <property type="term" value="P:negative regulation of transcription by RNA polymerase II"/>
    <property type="evidence" value="ECO:0007669"/>
    <property type="project" value="TreeGrafter"/>
</dbReference>
<dbReference type="SMART" id="SM00248">
    <property type="entry name" value="ANK"/>
    <property type="match status" value="3"/>
</dbReference>
<dbReference type="InterPro" id="IPR036770">
    <property type="entry name" value="Ankyrin_rpt-contain_sf"/>
</dbReference>
<name>A0A8D8YDK2_9HEMI</name>
<feature type="compositionally biased region" description="Basic and acidic residues" evidence="3">
    <location>
        <begin position="82"/>
        <end position="127"/>
    </location>
</feature>
<feature type="compositionally biased region" description="Basic and acidic residues" evidence="3">
    <location>
        <begin position="282"/>
        <end position="303"/>
    </location>
</feature>
<dbReference type="AlphaFoldDB" id="A0A8D8YDK2"/>
<feature type="compositionally biased region" description="Polar residues" evidence="3">
    <location>
        <begin position="384"/>
        <end position="399"/>
    </location>
</feature>
<evidence type="ECO:0000256" key="2">
    <source>
        <dbReference type="PROSITE-ProRule" id="PRU00023"/>
    </source>
</evidence>
<protein>
    <submittedName>
        <fullName evidence="4">BCL-6 corepressor</fullName>
    </submittedName>
</protein>
<feature type="region of interest" description="Disordered" evidence="3">
    <location>
        <begin position="1"/>
        <end position="29"/>
    </location>
</feature>
<dbReference type="PANTHER" id="PTHR24117">
    <property type="entry name" value="AGAP007537-PB"/>
    <property type="match status" value="1"/>
</dbReference>
<dbReference type="InterPro" id="IPR002110">
    <property type="entry name" value="Ankyrin_rpt"/>
</dbReference>
<evidence type="ECO:0000256" key="1">
    <source>
        <dbReference type="ARBA" id="ARBA00034703"/>
    </source>
</evidence>
<dbReference type="PRINTS" id="PR01415">
    <property type="entry name" value="ANKYRIN"/>
</dbReference>
<dbReference type="PROSITE" id="PS50297">
    <property type="entry name" value="ANK_REP_REGION"/>
    <property type="match status" value="2"/>
</dbReference>
<dbReference type="GO" id="GO:0005634">
    <property type="term" value="C:nucleus"/>
    <property type="evidence" value="ECO:0007669"/>
    <property type="project" value="TreeGrafter"/>
</dbReference>
<keyword evidence="2" id="KW-0040">ANK repeat</keyword>
<feature type="compositionally biased region" description="Basic residues" evidence="3">
    <location>
        <begin position="330"/>
        <end position="344"/>
    </location>
</feature>
<reference evidence="4" key="1">
    <citation type="submission" date="2021-05" db="EMBL/GenBank/DDBJ databases">
        <authorList>
            <person name="Alioto T."/>
            <person name="Alioto T."/>
            <person name="Gomez Garrido J."/>
        </authorList>
    </citation>
    <scope>NUCLEOTIDE SEQUENCE</scope>
</reference>